<comment type="caution">
    <text evidence="2">The sequence shown here is derived from an EMBL/GenBank/DDBJ whole genome shotgun (WGS) entry which is preliminary data.</text>
</comment>
<keyword evidence="3" id="KW-1185">Reference proteome</keyword>
<gene>
    <name evidence="2" type="ORF">BWZ43_00050</name>
</gene>
<protein>
    <submittedName>
        <fullName evidence="2">Uncharacterized protein</fullName>
    </submittedName>
</protein>
<dbReference type="EMBL" id="MTLA01000002">
    <property type="protein sequence ID" value="OOP70375.1"/>
    <property type="molecule type" value="Genomic_DNA"/>
</dbReference>
<accession>A0A8E2LFM6</accession>
<evidence type="ECO:0000256" key="1">
    <source>
        <dbReference type="SAM" id="MobiDB-lite"/>
    </source>
</evidence>
<organism evidence="2 3">
    <name type="scientific">Heyndrickxia oleronia</name>
    <dbReference type="NCBI Taxonomy" id="38875"/>
    <lineage>
        <taxon>Bacteria</taxon>
        <taxon>Bacillati</taxon>
        <taxon>Bacillota</taxon>
        <taxon>Bacilli</taxon>
        <taxon>Bacillales</taxon>
        <taxon>Bacillaceae</taxon>
        <taxon>Heyndrickxia</taxon>
    </lineage>
</organism>
<dbReference type="RefSeq" id="WP_078109075.1">
    <property type="nucleotide sequence ID" value="NZ_BOQX01000001.1"/>
</dbReference>
<dbReference type="AlphaFoldDB" id="A0A8E2LFM6"/>
<sequence length="100" mass="11976">MELKSIEMQIALPKSIDVGKQVQQLHQEGQLLNDHALNQMEKELQQKRKQVMKNEQKDRVHLKRKQNDHDELDHERKKQNKQKDQEQQHPYKGNNIDFSG</sequence>
<proteinExistence type="predicted"/>
<reference evidence="2 3" key="1">
    <citation type="submission" date="2017-01" db="EMBL/GenBank/DDBJ databases">
        <title>Draft genome sequence of Bacillus oleronius.</title>
        <authorList>
            <person name="Allam M."/>
        </authorList>
    </citation>
    <scope>NUCLEOTIDE SEQUENCE [LARGE SCALE GENOMIC DNA]</scope>
    <source>
        <strain evidence="2 3">DSM 9356</strain>
    </source>
</reference>
<dbReference type="Proteomes" id="UP000189761">
    <property type="component" value="Unassembled WGS sequence"/>
</dbReference>
<dbReference type="GeneID" id="79866176"/>
<feature type="region of interest" description="Disordered" evidence="1">
    <location>
        <begin position="45"/>
        <end position="100"/>
    </location>
</feature>
<name>A0A8E2LFM6_9BACI</name>
<evidence type="ECO:0000313" key="2">
    <source>
        <dbReference type="EMBL" id="OOP70375.1"/>
    </source>
</evidence>
<feature type="compositionally biased region" description="Basic and acidic residues" evidence="1">
    <location>
        <begin position="45"/>
        <end position="89"/>
    </location>
</feature>
<evidence type="ECO:0000313" key="3">
    <source>
        <dbReference type="Proteomes" id="UP000189761"/>
    </source>
</evidence>